<dbReference type="OrthoDB" id="9995210at2759"/>
<dbReference type="SMART" id="SM00248">
    <property type="entry name" value="ANK"/>
    <property type="match status" value="3"/>
</dbReference>
<dbReference type="Gene3D" id="1.25.40.20">
    <property type="entry name" value="Ankyrin repeat-containing domain"/>
    <property type="match status" value="1"/>
</dbReference>
<dbReference type="InParanoid" id="G8JQH6"/>
<evidence type="ECO:0000256" key="3">
    <source>
        <dbReference type="PROSITE-ProRule" id="PRU00023"/>
    </source>
</evidence>
<evidence type="ECO:0000313" key="4">
    <source>
        <dbReference type="EMBL" id="AET38309.1"/>
    </source>
</evidence>
<dbReference type="eggNOG" id="ENOG502S4CU">
    <property type="taxonomic scope" value="Eukaryota"/>
</dbReference>
<dbReference type="GO" id="GO:0005737">
    <property type="term" value="C:cytoplasm"/>
    <property type="evidence" value="ECO:0007669"/>
    <property type="project" value="EnsemblFungi"/>
</dbReference>
<dbReference type="FunCoup" id="G8JQH6">
    <property type="interactions" value="35"/>
</dbReference>
<name>G8JQH6_ERECY</name>
<dbReference type="PROSITE" id="PS50297">
    <property type="entry name" value="ANK_REP_REGION"/>
    <property type="match status" value="1"/>
</dbReference>
<sequence>MDEIEGATYGEQLLDASRRNNVDLLEFILEQDSNIVAKLINDTKDPFGNTCLHMCCKYGSWDVLDTILDVDCPIEIDPQNVEGDTPLHTVVKYSEEEPEHGTFIASNLIQVGADPRIKNNSGRKPIELIHNDKFTDLIDLLQSAELAADNKGTAINENEAEVIDDSPEDG</sequence>
<dbReference type="GeneID" id="11470731"/>
<dbReference type="PROSITE" id="PS50088">
    <property type="entry name" value="ANK_REPEAT"/>
    <property type="match status" value="1"/>
</dbReference>
<evidence type="ECO:0000256" key="2">
    <source>
        <dbReference type="ARBA" id="ARBA00023043"/>
    </source>
</evidence>
<dbReference type="PANTHER" id="PTHR24180">
    <property type="entry name" value="CYCLIN-DEPENDENT KINASE INHIBITOR 2C-RELATED"/>
    <property type="match status" value="1"/>
</dbReference>
<proteinExistence type="predicted"/>
<dbReference type="InterPro" id="IPR036770">
    <property type="entry name" value="Ankyrin_rpt-contain_sf"/>
</dbReference>
<keyword evidence="2 3" id="KW-0040">ANK repeat</keyword>
<gene>
    <name evidence="4" type="ordered locus">Ecym_2595</name>
</gene>
<evidence type="ECO:0000313" key="5">
    <source>
        <dbReference type="Proteomes" id="UP000006790"/>
    </source>
</evidence>
<feature type="repeat" description="ANK" evidence="3">
    <location>
        <begin position="82"/>
        <end position="120"/>
    </location>
</feature>
<dbReference type="Proteomes" id="UP000006790">
    <property type="component" value="Chromosome 2"/>
</dbReference>
<reference evidence="5" key="1">
    <citation type="journal article" date="2012" name="G3 (Bethesda)">
        <title>Pichia sorbitophila, an interspecies yeast hybrid reveals early steps of genome resolution following polyploidization.</title>
        <authorList>
            <person name="Leh Louis V."/>
            <person name="Despons L."/>
            <person name="Friedrich A."/>
            <person name="Martin T."/>
            <person name="Durrens P."/>
            <person name="Casaregola S."/>
            <person name="Neuveglise C."/>
            <person name="Fairhead C."/>
            <person name="Marck C."/>
            <person name="Cruz J.A."/>
            <person name="Straub M.L."/>
            <person name="Kugler V."/>
            <person name="Sacerdot C."/>
            <person name="Uzunov Z."/>
            <person name="Thierry A."/>
            <person name="Weiss S."/>
            <person name="Bleykasten C."/>
            <person name="De Montigny J."/>
            <person name="Jacques N."/>
            <person name="Jung P."/>
            <person name="Lemaire M."/>
            <person name="Mallet S."/>
            <person name="Morel G."/>
            <person name="Richard G.F."/>
            <person name="Sarkar A."/>
            <person name="Savel G."/>
            <person name="Schacherer J."/>
            <person name="Seret M.L."/>
            <person name="Talla E."/>
            <person name="Samson G."/>
            <person name="Jubin C."/>
            <person name="Poulain J."/>
            <person name="Vacherie B."/>
            <person name="Barbe V."/>
            <person name="Pelletier E."/>
            <person name="Sherman D.J."/>
            <person name="Westhof E."/>
            <person name="Weissenbach J."/>
            <person name="Baret P.V."/>
            <person name="Wincker P."/>
            <person name="Gaillardin C."/>
            <person name="Dujon B."/>
            <person name="Souciet J.L."/>
        </authorList>
    </citation>
    <scope>NUCLEOTIDE SEQUENCE [LARGE SCALE GENOMIC DNA]</scope>
    <source>
        <strain evidence="5">CBS 270.75 / DBVPG 7215 / KCTC 17166 / NRRL Y-17582</strain>
    </source>
</reference>
<dbReference type="KEGG" id="erc:Ecym_2595"/>
<dbReference type="EMBL" id="CP002498">
    <property type="protein sequence ID" value="AET38309.1"/>
    <property type="molecule type" value="Genomic_DNA"/>
</dbReference>
<organism evidence="4 5">
    <name type="scientific">Eremothecium cymbalariae (strain CBS 270.75 / DBVPG 7215 / KCTC 17166 / NRRL Y-17582)</name>
    <name type="common">Yeast</name>
    <dbReference type="NCBI Taxonomy" id="931890"/>
    <lineage>
        <taxon>Eukaryota</taxon>
        <taxon>Fungi</taxon>
        <taxon>Dikarya</taxon>
        <taxon>Ascomycota</taxon>
        <taxon>Saccharomycotina</taxon>
        <taxon>Saccharomycetes</taxon>
        <taxon>Saccharomycetales</taxon>
        <taxon>Saccharomycetaceae</taxon>
        <taxon>Eremothecium</taxon>
    </lineage>
</organism>
<dbReference type="PANTHER" id="PTHR24180:SF53">
    <property type="entry name" value="ANKYRIN REPEAT-CONTAINING PROTEIN C105.02C"/>
    <property type="match status" value="1"/>
</dbReference>
<dbReference type="AlphaFoldDB" id="G8JQH6"/>
<dbReference type="STRING" id="931890.G8JQH6"/>
<dbReference type="OMA" id="HICAMYG"/>
<keyword evidence="5" id="KW-1185">Reference proteome</keyword>
<keyword evidence="1" id="KW-0677">Repeat</keyword>
<accession>G8JQH6</accession>
<dbReference type="SUPFAM" id="SSF48403">
    <property type="entry name" value="Ankyrin repeat"/>
    <property type="match status" value="1"/>
</dbReference>
<dbReference type="InterPro" id="IPR051637">
    <property type="entry name" value="Ank_repeat_dom-contain_49"/>
</dbReference>
<dbReference type="InterPro" id="IPR002110">
    <property type="entry name" value="Ankyrin_rpt"/>
</dbReference>
<protein>
    <submittedName>
        <fullName evidence="4">Uncharacterized protein</fullName>
    </submittedName>
</protein>
<evidence type="ECO:0000256" key="1">
    <source>
        <dbReference type="ARBA" id="ARBA00022737"/>
    </source>
</evidence>
<dbReference type="HOGENOM" id="CLU_097653_0_0_1"/>
<dbReference type="Pfam" id="PF12796">
    <property type="entry name" value="Ank_2"/>
    <property type="match status" value="1"/>
</dbReference>
<dbReference type="RefSeq" id="XP_003645126.1">
    <property type="nucleotide sequence ID" value="XM_003645078.1"/>
</dbReference>